<feature type="compositionally biased region" description="Low complexity" evidence="1">
    <location>
        <begin position="350"/>
        <end position="369"/>
    </location>
</feature>
<feature type="compositionally biased region" description="Polar residues" evidence="1">
    <location>
        <begin position="227"/>
        <end position="242"/>
    </location>
</feature>
<dbReference type="HOGENOM" id="CLU_408563_0_0_1"/>
<sequence length="749" mass="81070">MNYNWGDPKKNSKLTSIMMTKAEASRKKRLSSVKSTLSNNLHPGTESKLKKKKKTLDSARRETAESLDSDRTHMENNNHLEPCYDPMDFKSAKAAGNNDHNDPEDDSSPSYSRSIPIFEEFSLNAAAEGLFHPASTIEAFIEHDAKYQSEMQAKGKPKTSGRSSLSSRSGSRSSTVGEYLPSLENQKLPVLLNDKGKRGKHDLAGGGRVIAKSTSSSSTSTLLDSPGRSSSSGRNYTITSTRSDSDLHAPRRSGAVPSSADHNALDFYDHDDDTDEESDEGVKAAHLRANTSPPNLGNFTLSSKLGSANLGISKSAASLSEATDESLVKKFENLKLLMNAKKSLSKPQRQNSSEGQSQKSSSSTMSVKESQPHAKPRDTAPTKVSADAHEKVEKQAAKGCQHTKAIKASSSTTTTDADGRAKVTARMAVPITIAKQPPIKSKKDMKIRNGVSLSDLKEEHRAALEMLQALGGPVDTDYERADLEDNGKAPGSTTRTARSTKPNEVGKGTSARSHQSRATCTTNAGMTERLALSKASASASPSRSELHDRNENSELESASPVSYAGGSLVAKLRASIPSGRVKTPETRTGQDSPMEKAQTSCEDRQSVNASVGSHTAGQSVPSEEKRERDLAAACNAAANFALRSQERSLENVAEVNEEEDDVEPDDEVEGSTSQQHDGEPDLDQVRFDNSWKQYEDEDRHDDDGDENDEEDDREPPNEAQQFPSEQDKSAPTTARSVDLYGDDGFESEW</sequence>
<reference evidence="3" key="1">
    <citation type="journal article" date="2010" name="Genome Biol.">
        <title>Genome sequence of the necrotrophic plant pathogen Pythium ultimum reveals original pathogenicity mechanisms and effector repertoire.</title>
        <authorList>
            <person name="Levesque C.A."/>
            <person name="Brouwer H."/>
            <person name="Cano L."/>
            <person name="Hamilton J.P."/>
            <person name="Holt C."/>
            <person name="Huitema E."/>
            <person name="Raffaele S."/>
            <person name="Robideau G.P."/>
            <person name="Thines M."/>
            <person name="Win J."/>
            <person name="Zerillo M.M."/>
            <person name="Beakes G.W."/>
            <person name="Boore J.L."/>
            <person name="Busam D."/>
            <person name="Dumas B."/>
            <person name="Ferriera S."/>
            <person name="Fuerstenberg S.I."/>
            <person name="Gachon C.M."/>
            <person name="Gaulin E."/>
            <person name="Govers F."/>
            <person name="Grenville-Briggs L."/>
            <person name="Horner N."/>
            <person name="Hostetler J."/>
            <person name="Jiang R.H."/>
            <person name="Johnson J."/>
            <person name="Krajaejun T."/>
            <person name="Lin H."/>
            <person name="Meijer H.J."/>
            <person name="Moore B."/>
            <person name="Morris P."/>
            <person name="Phuntmart V."/>
            <person name="Puiu D."/>
            <person name="Shetty J."/>
            <person name="Stajich J.E."/>
            <person name="Tripathy S."/>
            <person name="Wawra S."/>
            <person name="van West P."/>
            <person name="Whitty B.R."/>
            <person name="Coutinho P.M."/>
            <person name="Henrissat B."/>
            <person name="Martin F."/>
            <person name="Thomas P.D."/>
            <person name="Tyler B.M."/>
            <person name="De Vries R.P."/>
            <person name="Kamoun S."/>
            <person name="Yandell M."/>
            <person name="Tisserat N."/>
            <person name="Buell C.R."/>
        </authorList>
    </citation>
    <scope>NUCLEOTIDE SEQUENCE</scope>
    <source>
        <strain evidence="3">DAOM:BR144</strain>
    </source>
</reference>
<protein>
    <submittedName>
        <fullName evidence="2">Uncharacterized protein</fullName>
    </submittedName>
</protein>
<dbReference type="eggNOG" id="ENOG502S490">
    <property type="taxonomic scope" value="Eukaryota"/>
</dbReference>
<feature type="compositionally biased region" description="Polar residues" evidence="1">
    <location>
        <begin position="510"/>
        <end position="519"/>
    </location>
</feature>
<feature type="compositionally biased region" description="Basic and acidic residues" evidence="1">
    <location>
        <begin position="370"/>
        <end position="396"/>
    </location>
</feature>
<keyword evidence="3" id="KW-1185">Reference proteome</keyword>
<accession>K3X154</accession>
<feature type="compositionally biased region" description="Basic and acidic residues" evidence="1">
    <location>
        <begin position="55"/>
        <end position="78"/>
    </location>
</feature>
<dbReference type="EnsemblProtists" id="PYU1_T010953">
    <property type="protein sequence ID" value="PYU1_T010953"/>
    <property type="gene ID" value="PYU1_G010930"/>
</dbReference>
<evidence type="ECO:0000256" key="1">
    <source>
        <dbReference type="SAM" id="MobiDB-lite"/>
    </source>
</evidence>
<dbReference type="InParanoid" id="K3X154"/>
<reference evidence="2" key="3">
    <citation type="submission" date="2015-02" db="UniProtKB">
        <authorList>
            <consortium name="EnsemblProtists"/>
        </authorList>
    </citation>
    <scope>IDENTIFICATION</scope>
    <source>
        <strain evidence="2">DAOM BR144</strain>
    </source>
</reference>
<feature type="region of interest" description="Disordered" evidence="1">
    <location>
        <begin position="148"/>
        <end position="297"/>
    </location>
</feature>
<feature type="compositionally biased region" description="Polar residues" evidence="1">
    <location>
        <begin position="606"/>
        <end position="621"/>
    </location>
</feature>
<feature type="compositionally biased region" description="Acidic residues" evidence="1">
    <location>
        <begin position="269"/>
        <end position="279"/>
    </location>
</feature>
<feature type="compositionally biased region" description="Acidic residues" evidence="1">
    <location>
        <begin position="695"/>
        <end position="713"/>
    </location>
</feature>
<proteinExistence type="predicted"/>
<evidence type="ECO:0000313" key="2">
    <source>
        <dbReference type="EnsemblProtists" id="PYU1_T010953"/>
    </source>
</evidence>
<evidence type="ECO:0000313" key="3">
    <source>
        <dbReference type="Proteomes" id="UP000019132"/>
    </source>
</evidence>
<feature type="compositionally biased region" description="Polar residues" evidence="1">
    <location>
        <begin position="491"/>
        <end position="502"/>
    </location>
</feature>
<name>K3X154_GLOUD</name>
<feature type="compositionally biased region" description="Basic and acidic residues" evidence="1">
    <location>
        <begin position="477"/>
        <end position="487"/>
    </location>
</feature>
<organism evidence="2 3">
    <name type="scientific">Globisporangium ultimum (strain ATCC 200006 / CBS 805.95 / DAOM BR144)</name>
    <name type="common">Pythium ultimum</name>
    <dbReference type="NCBI Taxonomy" id="431595"/>
    <lineage>
        <taxon>Eukaryota</taxon>
        <taxon>Sar</taxon>
        <taxon>Stramenopiles</taxon>
        <taxon>Oomycota</taxon>
        <taxon>Peronosporomycetes</taxon>
        <taxon>Pythiales</taxon>
        <taxon>Pythiaceae</taxon>
        <taxon>Globisporangium</taxon>
    </lineage>
</organism>
<dbReference type="VEuPathDB" id="FungiDB:PYU1_G010930"/>
<feature type="compositionally biased region" description="Polar residues" evidence="1">
    <location>
        <begin position="719"/>
        <end position="735"/>
    </location>
</feature>
<feature type="compositionally biased region" description="Low complexity" evidence="1">
    <location>
        <begin position="160"/>
        <end position="174"/>
    </location>
</feature>
<reference evidence="3" key="2">
    <citation type="submission" date="2010-04" db="EMBL/GenBank/DDBJ databases">
        <authorList>
            <person name="Buell R."/>
            <person name="Hamilton J."/>
            <person name="Hostetler J."/>
        </authorList>
    </citation>
    <scope>NUCLEOTIDE SEQUENCE [LARGE SCALE GENOMIC DNA]</scope>
    <source>
        <strain evidence="3">DAOM:BR144</strain>
    </source>
</reference>
<feature type="compositionally biased region" description="Polar residues" evidence="1">
    <location>
        <begin position="32"/>
        <end position="42"/>
    </location>
</feature>
<feature type="region of interest" description="Disordered" evidence="1">
    <location>
        <begin position="649"/>
        <end position="749"/>
    </location>
</feature>
<feature type="region of interest" description="Disordered" evidence="1">
    <location>
        <begin position="532"/>
        <end position="631"/>
    </location>
</feature>
<dbReference type="EMBL" id="GL376590">
    <property type="status" value="NOT_ANNOTATED_CDS"/>
    <property type="molecule type" value="Genomic_DNA"/>
</dbReference>
<dbReference type="AlphaFoldDB" id="K3X154"/>
<feature type="compositionally biased region" description="Acidic residues" evidence="1">
    <location>
        <begin position="655"/>
        <end position="669"/>
    </location>
</feature>
<dbReference type="OMA" id="NNKLEHD"/>
<feature type="compositionally biased region" description="Acidic residues" evidence="1">
    <location>
        <begin position="740"/>
        <end position="749"/>
    </location>
</feature>
<feature type="region of interest" description="Disordered" evidence="1">
    <location>
        <begin position="1"/>
        <end position="113"/>
    </location>
</feature>
<dbReference type="Proteomes" id="UP000019132">
    <property type="component" value="Unassembled WGS sequence"/>
</dbReference>
<feature type="compositionally biased region" description="Basic and acidic residues" evidence="1">
    <location>
        <begin position="676"/>
        <end position="686"/>
    </location>
</feature>
<feature type="region of interest" description="Disordered" evidence="1">
    <location>
        <begin position="340"/>
        <end position="421"/>
    </location>
</feature>
<feature type="region of interest" description="Disordered" evidence="1">
    <location>
        <begin position="468"/>
        <end position="519"/>
    </location>
</feature>
<feature type="compositionally biased region" description="Low complexity" evidence="1">
    <location>
        <begin position="532"/>
        <end position="543"/>
    </location>
</feature>